<accession>A0A059J8K1</accession>
<dbReference type="OrthoDB" id="4173016at2759"/>
<sequence>MDLVLDIQPQIPAADPQDGDGDCSSSDSQLDVEAQTQPQPQPEPTTQPFTAGRLLIFSPLKVRLNPSAGWTFDGELPPFEPRVNLHQPDRIVYVGVTDDQPQLPTHSSNYPVFLSFDPLMQNNYRLYDARWKTVPEEFVVFGPEYATVESRKKAALELLGKSVSWISKWRLLKREAYIQWTLERLRWEAKFLEREWFIRGNREIFPPDTTNSRVLEAILELEQMAPFRPLPN</sequence>
<evidence type="ECO:0000256" key="1">
    <source>
        <dbReference type="SAM" id="MobiDB-lite"/>
    </source>
</evidence>
<name>A0A059J8K1_TRIIM</name>
<feature type="region of interest" description="Disordered" evidence="1">
    <location>
        <begin position="1"/>
        <end position="48"/>
    </location>
</feature>
<comment type="caution">
    <text evidence="2">The sequence shown here is derived from an EMBL/GenBank/DDBJ whole genome shotgun (WGS) entry which is preliminary data.</text>
</comment>
<evidence type="ECO:0000313" key="3">
    <source>
        <dbReference type="Proteomes" id="UP000024533"/>
    </source>
</evidence>
<protein>
    <submittedName>
        <fullName evidence="2">Uncharacterized protein</fullName>
    </submittedName>
</protein>
<keyword evidence="3" id="KW-1185">Reference proteome</keyword>
<gene>
    <name evidence="2" type="ORF">H109_03911</name>
</gene>
<reference evidence="2 3" key="1">
    <citation type="submission" date="2014-02" db="EMBL/GenBank/DDBJ databases">
        <title>The Genome Sequence of Trichophyton interdigitale MR816.</title>
        <authorList>
            <consortium name="The Broad Institute Genomics Platform"/>
            <person name="Cuomo C.A."/>
            <person name="White T.C."/>
            <person name="Graser Y."/>
            <person name="Martinez-Rossi N."/>
            <person name="Heitman J."/>
            <person name="Young S.K."/>
            <person name="Zeng Q."/>
            <person name="Gargeya S."/>
            <person name="Abouelleil A."/>
            <person name="Alvarado L."/>
            <person name="Chapman S.B."/>
            <person name="Gainer-Dewar J."/>
            <person name="Goldberg J."/>
            <person name="Griggs A."/>
            <person name="Gujja S."/>
            <person name="Hansen M."/>
            <person name="Howarth C."/>
            <person name="Imamovic A."/>
            <person name="Larimer J."/>
            <person name="Martinez D."/>
            <person name="Murphy C."/>
            <person name="Pearson M.D."/>
            <person name="Persinoti G."/>
            <person name="Poon T."/>
            <person name="Priest M."/>
            <person name="Roberts A.D."/>
            <person name="Saif S."/>
            <person name="Shea T.D."/>
            <person name="Sykes S.N."/>
            <person name="Wortman J."/>
            <person name="Nusbaum C."/>
            <person name="Birren B."/>
        </authorList>
    </citation>
    <scope>NUCLEOTIDE SEQUENCE [LARGE SCALE GENOMIC DNA]</scope>
    <source>
        <strain evidence="2 3">MR816</strain>
    </source>
</reference>
<proteinExistence type="predicted"/>
<dbReference type="HOGENOM" id="CLU_1205529_0_0_1"/>
<organism evidence="2 3">
    <name type="scientific">Trichophyton interdigitale (strain MR816)</name>
    <dbReference type="NCBI Taxonomy" id="1215338"/>
    <lineage>
        <taxon>Eukaryota</taxon>
        <taxon>Fungi</taxon>
        <taxon>Dikarya</taxon>
        <taxon>Ascomycota</taxon>
        <taxon>Pezizomycotina</taxon>
        <taxon>Eurotiomycetes</taxon>
        <taxon>Eurotiomycetidae</taxon>
        <taxon>Onygenales</taxon>
        <taxon>Arthrodermataceae</taxon>
        <taxon>Trichophyton</taxon>
    </lineage>
</organism>
<dbReference type="OMA" id="KFLEREW"/>
<dbReference type="Proteomes" id="UP000024533">
    <property type="component" value="Unassembled WGS sequence"/>
</dbReference>
<evidence type="ECO:0000313" key="2">
    <source>
        <dbReference type="EMBL" id="KDB24171.1"/>
    </source>
</evidence>
<dbReference type="EMBL" id="AOKY01000275">
    <property type="protein sequence ID" value="KDB24171.1"/>
    <property type="molecule type" value="Genomic_DNA"/>
</dbReference>
<dbReference type="AlphaFoldDB" id="A0A059J8K1"/>